<dbReference type="Proteomes" id="UP001195769">
    <property type="component" value="Unassembled WGS sequence"/>
</dbReference>
<sequence>MVQPLSGQDLKFPDPLSPTPGTEWQSVLDVTKHGENIHRKQTEAVIEKMKAYTAVLRKYSECYLEAV</sequence>
<accession>A0AAD4EAS7</accession>
<keyword evidence="3" id="KW-1185">Reference proteome</keyword>
<dbReference type="RefSeq" id="XP_041227154.1">
    <property type="nucleotide sequence ID" value="XM_041366839.1"/>
</dbReference>
<proteinExistence type="predicted"/>
<evidence type="ECO:0000313" key="2">
    <source>
        <dbReference type="EMBL" id="KAG1901579.1"/>
    </source>
</evidence>
<reference evidence="2" key="1">
    <citation type="journal article" date="2020" name="New Phytol.">
        <title>Comparative genomics reveals dynamic genome evolution in host specialist ectomycorrhizal fungi.</title>
        <authorList>
            <person name="Lofgren L.A."/>
            <person name="Nguyen N.H."/>
            <person name="Vilgalys R."/>
            <person name="Ruytinx J."/>
            <person name="Liao H.L."/>
            <person name="Branco S."/>
            <person name="Kuo A."/>
            <person name="LaButti K."/>
            <person name="Lipzen A."/>
            <person name="Andreopoulos W."/>
            <person name="Pangilinan J."/>
            <person name="Riley R."/>
            <person name="Hundley H."/>
            <person name="Na H."/>
            <person name="Barry K."/>
            <person name="Grigoriev I.V."/>
            <person name="Stajich J.E."/>
            <person name="Kennedy P.G."/>
        </authorList>
    </citation>
    <scope>NUCLEOTIDE SEQUENCE</scope>
    <source>
        <strain evidence="2">FC203</strain>
    </source>
</reference>
<dbReference type="AlphaFoldDB" id="A0AAD4EAS7"/>
<organism evidence="2 3">
    <name type="scientific">Suillus fuscotomentosus</name>
    <dbReference type="NCBI Taxonomy" id="1912939"/>
    <lineage>
        <taxon>Eukaryota</taxon>
        <taxon>Fungi</taxon>
        <taxon>Dikarya</taxon>
        <taxon>Basidiomycota</taxon>
        <taxon>Agaricomycotina</taxon>
        <taxon>Agaricomycetes</taxon>
        <taxon>Agaricomycetidae</taxon>
        <taxon>Boletales</taxon>
        <taxon>Suillineae</taxon>
        <taxon>Suillaceae</taxon>
        <taxon>Suillus</taxon>
    </lineage>
</organism>
<name>A0AAD4EAS7_9AGAM</name>
<feature type="region of interest" description="Disordered" evidence="1">
    <location>
        <begin position="1"/>
        <end position="22"/>
    </location>
</feature>
<dbReference type="EMBL" id="JABBWK010000021">
    <property type="protein sequence ID" value="KAG1901579.1"/>
    <property type="molecule type" value="Genomic_DNA"/>
</dbReference>
<evidence type="ECO:0000256" key="1">
    <source>
        <dbReference type="SAM" id="MobiDB-lite"/>
    </source>
</evidence>
<gene>
    <name evidence="2" type="ORF">F5891DRAFT_1187435</name>
</gene>
<protein>
    <submittedName>
        <fullName evidence="2">Uncharacterized protein</fullName>
    </submittedName>
</protein>
<evidence type="ECO:0000313" key="3">
    <source>
        <dbReference type="Proteomes" id="UP001195769"/>
    </source>
</evidence>
<dbReference type="GeneID" id="64661137"/>
<comment type="caution">
    <text evidence="2">The sequence shown here is derived from an EMBL/GenBank/DDBJ whole genome shotgun (WGS) entry which is preliminary data.</text>
</comment>